<sequence>MAATNHSRQIKQDSQIYLITALLQILKNKNLNDITVTQVVKRAGVSRMAFYRNFETLNDVLIAYFKPKIDAEFNLIINKVPPEEKIAALGNFFAETSDTMELAVKRNYEFIIQNIFKENMLNFYDAVIDWSNFSAIQKKYWTRFMSAGVYAIWREWLIDGQTDSLNDIHVLLSDFQTSTLKALKAEENF</sequence>
<reference evidence="5" key="1">
    <citation type="journal article" date="2019" name="Int. J. Syst. Evol. Microbiol.">
        <title>The Global Catalogue of Microorganisms (GCM) 10K type strain sequencing project: providing services to taxonomists for standard genome sequencing and annotation.</title>
        <authorList>
            <consortium name="The Broad Institute Genomics Platform"/>
            <consortium name="The Broad Institute Genome Sequencing Center for Infectious Disease"/>
            <person name="Wu L."/>
            <person name="Ma J."/>
        </authorList>
    </citation>
    <scope>NUCLEOTIDE SEQUENCE [LARGE SCALE GENOMIC DNA]</scope>
    <source>
        <strain evidence="5">CCM 8927</strain>
    </source>
</reference>
<gene>
    <name evidence="4" type="ORF">ACFQAV_12475</name>
</gene>
<dbReference type="PROSITE" id="PS50977">
    <property type="entry name" value="HTH_TETR_2"/>
    <property type="match status" value="1"/>
</dbReference>
<organism evidence="4 5">
    <name type="scientific">Companilactobacillus huachuanensis</name>
    <dbReference type="NCBI Taxonomy" id="2559914"/>
    <lineage>
        <taxon>Bacteria</taxon>
        <taxon>Bacillati</taxon>
        <taxon>Bacillota</taxon>
        <taxon>Bacilli</taxon>
        <taxon>Lactobacillales</taxon>
        <taxon>Lactobacillaceae</taxon>
        <taxon>Companilactobacillus</taxon>
    </lineage>
</organism>
<comment type="caution">
    <text evidence="4">The sequence shown here is derived from an EMBL/GenBank/DDBJ whole genome shotgun (WGS) entry which is preliminary data.</text>
</comment>
<keyword evidence="1 2" id="KW-0238">DNA-binding</keyword>
<feature type="DNA-binding region" description="H-T-H motif" evidence="2">
    <location>
        <begin position="35"/>
        <end position="54"/>
    </location>
</feature>
<evidence type="ECO:0000313" key="4">
    <source>
        <dbReference type="EMBL" id="MFC6177625.1"/>
    </source>
</evidence>
<feature type="domain" description="HTH tetR-type" evidence="3">
    <location>
        <begin position="12"/>
        <end position="72"/>
    </location>
</feature>
<dbReference type="RefSeq" id="WP_137610887.1">
    <property type="nucleotide sequence ID" value="NZ_BJDF01000005.1"/>
</dbReference>
<name>A0ABW1RQD3_9LACO</name>
<keyword evidence="5" id="KW-1185">Reference proteome</keyword>
<dbReference type="EMBL" id="JBHSSF010000039">
    <property type="protein sequence ID" value="MFC6177625.1"/>
    <property type="molecule type" value="Genomic_DNA"/>
</dbReference>
<dbReference type="InterPro" id="IPR009057">
    <property type="entry name" value="Homeodomain-like_sf"/>
</dbReference>
<dbReference type="SUPFAM" id="SSF46689">
    <property type="entry name" value="Homeodomain-like"/>
    <property type="match status" value="1"/>
</dbReference>
<proteinExistence type="predicted"/>
<evidence type="ECO:0000256" key="2">
    <source>
        <dbReference type="PROSITE-ProRule" id="PRU00335"/>
    </source>
</evidence>
<evidence type="ECO:0000259" key="3">
    <source>
        <dbReference type="PROSITE" id="PS50977"/>
    </source>
</evidence>
<accession>A0ABW1RQD3</accession>
<protein>
    <submittedName>
        <fullName evidence="4">TetR/AcrR family transcriptional regulator</fullName>
    </submittedName>
</protein>
<dbReference type="InterPro" id="IPR001647">
    <property type="entry name" value="HTH_TetR"/>
</dbReference>
<dbReference type="Gene3D" id="1.10.357.10">
    <property type="entry name" value="Tetracycline Repressor, domain 2"/>
    <property type="match status" value="1"/>
</dbReference>
<evidence type="ECO:0000256" key="1">
    <source>
        <dbReference type="ARBA" id="ARBA00023125"/>
    </source>
</evidence>
<dbReference type="Proteomes" id="UP001596288">
    <property type="component" value="Unassembled WGS sequence"/>
</dbReference>
<evidence type="ECO:0000313" key="5">
    <source>
        <dbReference type="Proteomes" id="UP001596288"/>
    </source>
</evidence>